<sequence length="142" mass="16260">MLPLEFNKSSQVEPKSLAHFSFTWEKLFIRSRSLAIKSELASKFKCLHLAVARKGIKLRKEFNVLNNIGFKRDIVDLFLQIEPVWLTLAFEVVLGRKGAFAVCFEEEQTKELLDEALFGHVEYGASIEMPQKSDSWRSCCGC</sequence>
<comment type="caution">
    <text evidence="1">The sequence shown here is derived from an EMBL/GenBank/DDBJ whole genome shotgun (WGS) entry which is preliminary data.</text>
</comment>
<keyword evidence="2" id="KW-1185">Reference proteome</keyword>
<evidence type="ECO:0000313" key="1">
    <source>
        <dbReference type="EMBL" id="KAJ9061965.1"/>
    </source>
</evidence>
<name>A0ACC2SI28_9FUNG</name>
<dbReference type="Proteomes" id="UP001165960">
    <property type="component" value="Unassembled WGS sequence"/>
</dbReference>
<evidence type="ECO:0000313" key="2">
    <source>
        <dbReference type="Proteomes" id="UP001165960"/>
    </source>
</evidence>
<reference evidence="1" key="1">
    <citation type="submission" date="2022-04" db="EMBL/GenBank/DDBJ databases">
        <title>Genome of the entomopathogenic fungus Entomophthora muscae.</title>
        <authorList>
            <person name="Elya C."/>
            <person name="Lovett B.R."/>
            <person name="Lee E."/>
            <person name="Macias A.M."/>
            <person name="Hajek A.E."/>
            <person name="De Bivort B.L."/>
            <person name="Kasson M.T."/>
            <person name="De Fine Licht H.H."/>
            <person name="Stajich J.E."/>
        </authorList>
    </citation>
    <scope>NUCLEOTIDE SEQUENCE</scope>
    <source>
        <strain evidence="1">Berkeley</strain>
    </source>
</reference>
<organism evidence="1 2">
    <name type="scientific">Entomophthora muscae</name>
    <dbReference type="NCBI Taxonomy" id="34485"/>
    <lineage>
        <taxon>Eukaryota</taxon>
        <taxon>Fungi</taxon>
        <taxon>Fungi incertae sedis</taxon>
        <taxon>Zoopagomycota</taxon>
        <taxon>Entomophthoromycotina</taxon>
        <taxon>Entomophthoromycetes</taxon>
        <taxon>Entomophthorales</taxon>
        <taxon>Entomophthoraceae</taxon>
        <taxon>Entomophthora</taxon>
    </lineage>
</organism>
<dbReference type="EMBL" id="QTSX02005032">
    <property type="protein sequence ID" value="KAJ9061965.1"/>
    <property type="molecule type" value="Genomic_DNA"/>
</dbReference>
<protein>
    <submittedName>
        <fullName evidence="1">Uncharacterized protein</fullName>
    </submittedName>
</protein>
<proteinExistence type="predicted"/>
<gene>
    <name evidence="1" type="ORF">DSO57_1015607</name>
</gene>
<accession>A0ACC2SI28</accession>